<dbReference type="RefSeq" id="WP_184939256.1">
    <property type="nucleotide sequence ID" value="NZ_BAAAWZ010000001.1"/>
</dbReference>
<feature type="transmembrane region" description="Helical" evidence="1">
    <location>
        <begin position="98"/>
        <end position="121"/>
    </location>
</feature>
<dbReference type="AlphaFoldDB" id="A0A841D1E7"/>
<dbReference type="Proteomes" id="UP000562352">
    <property type="component" value="Unassembled WGS sequence"/>
</dbReference>
<keyword evidence="1" id="KW-0472">Membrane</keyword>
<reference evidence="2 3" key="1">
    <citation type="submission" date="2020-08" db="EMBL/GenBank/DDBJ databases">
        <title>Genomic Encyclopedia of Type Strains, Phase III (KMG-III): the genomes of soil and plant-associated and newly described type strains.</title>
        <authorList>
            <person name="Whitman W."/>
        </authorList>
    </citation>
    <scope>NUCLEOTIDE SEQUENCE [LARGE SCALE GENOMIC DNA]</scope>
    <source>
        <strain evidence="2 3">CECT 3303</strain>
    </source>
</reference>
<name>A0A841D1E7_PLAVE</name>
<gene>
    <name evidence="2" type="ORF">FHS22_001284</name>
</gene>
<keyword evidence="1" id="KW-0812">Transmembrane</keyword>
<feature type="transmembrane region" description="Helical" evidence="1">
    <location>
        <begin position="305"/>
        <end position="323"/>
    </location>
</feature>
<accession>A0A841D1E7</accession>
<sequence length="619" mass="66977">MNGGPVEIELRLPRWTAHPVLRRSGVVVAGVALIALVTVLKAVALGESYFFEDDLIFTAFAAERPLDWDFLTRVHIGHLMPGGYALVWVITRIHAHGWMLASVMILLLHVGAGLAFFRLMLLLFGRRWLVLVPLAVSLFAPATIQTVTWMAAAINIVPLQIALCMALCSMVRLAAGRGVRHGFATLAWTLAGLVFFEKAVFIPVVLFAVTAWFLIDRGWLTGIGEALRRFWWLWAAHLLLLAGYSAFYLSLLGASGSMGLGLPGPSAAADYGFWFLVQAVPLLVTGSPVGWAAGEPIGPVVEPSFVTVVLAWVVIAAVVAVTIRHRRRVWRAWALAAGFVVFADGLITLLARARVYPEHAFESRYIADSVPVTALCLALALIPMRGEGLPWRRPPFAGHQVVAAAAAACYVVSGTGSAAAFVGLVGDEIPRGYFANARTEVARLRGTAQVYPTLVPDRILFPWHGVEMRLSSFLVAPGVEERDREALRRPGPAYRGVTFDEEGRLRPLRIFGGFAVPEEGSRCFPLDGGRALTVGLRAEGPGNVVRIDYEVREPVGVTVRTGSADTRLVLAPGHRQVFFPVPVYRGDMRVTVDQGAVRPCLRAVTLGVVLPEEVSGGAG</sequence>
<feature type="transmembrane region" description="Helical" evidence="1">
    <location>
        <begin position="128"/>
        <end position="150"/>
    </location>
</feature>
<dbReference type="EMBL" id="JACHJJ010000003">
    <property type="protein sequence ID" value="MBB5962025.1"/>
    <property type="molecule type" value="Genomic_DNA"/>
</dbReference>
<feature type="transmembrane region" description="Helical" evidence="1">
    <location>
        <begin position="365"/>
        <end position="384"/>
    </location>
</feature>
<comment type="caution">
    <text evidence="2">The sequence shown here is derived from an EMBL/GenBank/DDBJ whole genome shotgun (WGS) entry which is preliminary data.</text>
</comment>
<feature type="transmembrane region" description="Helical" evidence="1">
    <location>
        <begin position="273"/>
        <end position="293"/>
    </location>
</feature>
<proteinExistence type="predicted"/>
<feature type="transmembrane region" description="Helical" evidence="1">
    <location>
        <begin position="187"/>
        <end position="215"/>
    </location>
</feature>
<organism evidence="2 3">
    <name type="scientific">Planomonospora venezuelensis</name>
    <dbReference type="NCBI Taxonomy" id="1999"/>
    <lineage>
        <taxon>Bacteria</taxon>
        <taxon>Bacillati</taxon>
        <taxon>Actinomycetota</taxon>
        <taxon>Actinomycetes</taxon>
        <taxon>Streptosporangiales</taxon>
        <taxon>Streptosporangiaceae</taxon>
        <taxon>Planomonospora</taxon>
    </lineage>
</organism>
<protein>
    <recommendedName>
        <fullName evidence="4">Glycosyltransferase RgtA/B/C/D-like domain-containing protein</fullName>
    </recommendedName>
</protein>
<feature type="transmembrane region" description="Helical" evidence="1">
    <location>
        <begin position="20"/>
        <end position="44"/>
    </location>
</feature>
<evidence type="ECO:0000313" key="3">
    <source>
        <dbReference type="Proteomes" id="UP000562352"/>
    </source>
</evidence>
<feature type="transmembrane region" description="Helical" evidence="1">
    <location>
        <begin position="230"/>
        <end position="252"/>
    </location>
</feature>
<keyword evidence="3" id="KW-1185">Reference proteome</keyword>
<evidence type="ECO:0000313" key="2">
    <source>
        <dbReference type="EMBL" id="MBB5962025.1"/>
    </source>
</evidence>
<feature type="transmembrane region" description="Helical" evidence="1">
    <location>
        <begin position="330"/>
        <end position="353"/>
    </location>
</feature>
<evidence type="ECO:0000256" key="1">
    <source>
        <dbReference type="SAM" id="Phobius"/>
    </source>
</evidence>
<feature type="transmembrane region" description="Helical" evidence="1">
    <location>
        <begin position="156"/>
        <end position="175"/>
    </location>
</feature>
<evidence type="ECO:0008006" key="4">
    <source>
        <dbReference type="Google" id="ProtNLM"/>
    </source>
</evidence>
<keyword evidence="1" id="KW-1133">Transmembrane helix</keyword>